<feature type="region of interest" description="Disordered" evidence="1">
    <location>
        <begin position="78"/>
        <end position="110"/>
    </location>
</feature>
<sequence length="205" mass="23000">MCKAKADLHNYFLEAQGIIFLQYSCRAIQVDVFQRILIYFTNDKGLVPENLLKIFNRMASDTSEKEIIDSSLIQDRKERCQESSNEGSTEEIQLVQHEQSARTSNSEAGEAIPKTQIAPEHHSKFNSNASEAPDVTPLSGKEPANIGVCVDITNNFGIVIVCDNSQITFEPGNTIDELITKIQNTECINEEPKPITFNRKQLQSH</sequence>
<reference evidence="2" key="1">
    <citation type="submission" date="2020-04" db="EMBL/GenBank/DDBJ databases">
        <authorList>
            <person name="Alioto T."/>
            <person name="Alioto T."/>
            <person name="Gomez Garrido J."/>
        </authorList>
    </citation>
    <scope>NUCLEOTIDE SEQUENCE</scope>
    <source>
        <strain evidence="2">A484AB</strain>
    </source>
</reference>
<keyword evidence="3" id="KW-1185">Reference proteome</keyword>
<evidence type="ECO:0000256" key="1">
    <source>
        <dbReference type="SAM" id="MobiDB-lite"/>
    </source>
</evidence>
<organism evidence="2 3">
    <name type="scientific">Paramuricea clavata</name>
    <name type="common">Red gorgonian</name>
    <name type="synonym">Violescent sea-whip</name>
    <dbReference type="NCBI Taxonomy" id="317549"/>
    <lineage>
        <taxon>Eukaryota</taxon>
        <taxon>Metazoa</taxon>
        <taxon>Cnidaria</taxon>
        <taxon>Anthozoa</taxon>
        <taxon>Octocorallia</taxon>
        <taxon>Malacalcyonacea</taxon>
        <taxon>Plexauridae</taxon>
        <taxon>Paramuricea</taxon>
    </lineage>
</organism>
<dbReference type="EMBL" id="CACRXK020003779">
    <property type="protein sequence ID" value="CAB4000215.1"/>
    <property type="molecule type" value="Genomic_DNA"/>
</dbReference>
<dbReference type="Proteomes" id="UP001152795">
    <property type="component" value="Unassembled WGS sequence"/>
</dbReference>
<comment type="caution">
    <text evidence="2">The sequence shown here is derived from an EMBL/GenBank/DDBJ whole genome shotgun (WGS) entry which is preliminary data.</text>
</comment>
<evidence type="ECO:0000313" key="3">
    <source>
        <dbReference type="Proteomes" id="UP001152795"/>
    </source>
</evidence>
<feature type="compositionally biased region" description="Polar residues" evidence="1">
    <location>
        <begin position="82"/>
        <end position="107"/>
    </location>
</feature>
<gene>
    <name evidence="2" type="ORF">PACLA_8A061255</name>
</gene>
<accession>A0A6S7H3A7</accession>
<proteinExistence type="predicted"/>
<dbReference type="AlphaFoldDB" id="A0A6S7H3A7"/>
<evidence type="ECO:0000313" key="2">
    <source>
        <dbReference type="EMBL" id="CAB4000215.1"/>
    </source>
</evidence>
<protein>
    <submittedName>
        <fullName evidence="2">Uncharacterized protein</fullName>
    </submittedName>
</protein>
<name>A0A6S7H3A7_PARCT</name>